<reference evidence="2" key="1">
    <citation type="journal article" date="2023" name="Mol. Biol. Evol.">
        <title>Third-Generation Sequencing Reveals the Adaptive Role of the Epigenome in Three Deep-Sea Polychaetes.</title>
        <authorList>
            <person name="Perez M."/>
            <person name="Aroh O."/>
            <person name="Sun Y."/>
            <person name="Lan Y."/>
            <person name="Juniper S.K."/>
            <person name="Young C.R."/>
            <person name="Angers B."/>
            <person name="Qian P.Y."/>
        </authorList>
    </citation>
    <scope>NUCLEOTIDE SEQUENCE</scope>
    <source>
        <strain evidence="2">R07B-5</strain>
    </source>
</reference>
<keyword evidence="1" id="KW-0812">Transmembrane</keyword>
<evidence type="ECO:0000256" key="1">
    <source>
        <dbReference type="SAM" id="Phobius"/>
    </source>
</evidence>
<keyword evidence="1" id="KW-0472">Membrane</keyword>
<comment type="caution">
    <text evidence="2">The sequence shown here is derived from an EMBL/GenBank/DDBJ whole genome shotgun (WGS) entry which is preliminary data.</text>
</comment>
<accession>A0AAD9PAJ6</accession>
<dbReference type="Proteomes" id="UP001209878">
    <property type="component" value="Unassembled WGS sequence"/>
</dbReference>
<gene>
    <name evidence="2" type="ORF">NP493_55g06043</name>
</gene>
<dbReference type="EMBL" id="JAODUO010000056">
    <property type="protein sequence ID" value="KAK2191238.1"/>
    <property type="molecule type" value="Genomic_DNA"/>
</dbReference>
<keyword evidence="1" id="KW-1133">Transmembrane helix</keyword>
<proteinExistence type="predicted"/>
<evidence type="ECO:0000313" key="2">
    <source>
        <dbReference type="EMBL" id="KAK2191238.1"/>
    </source>
</evidence>
<dbReference type="PANTHER" id="PTHR22168:SF8">
    <property type="entry name" value="TRANSMEMBRANE PROTEIN 26"/>
    <property type="match status" value="1"/>
</dbReference>
<keyword evidence="3" id="KW-1185">Reference proteome</keyword>
<name>A0AAD9PAJ6_RIDPI</name>
<dbReference type="AlphaFoldDB" id="A0AAD9PAJ6"/>
<sequence>MRWFVVGRAIFVRMMFAAHGFTAVWLLNSVTNDPRFWYAALGLVVLLFEGTITIWIHRGHEWKWFCPSVFIYLWNVVPAIWFLELYQMEKRIRAQANGTASTAGDSTADVVNESTAALTASIAGVSRLHRYVTTAFVWTVPVSLILSYMISRTRWKKPR</sequence>
<organism evidence="2 3">
    <name type="scientific">Ridgeia piscesae</name>
    <name type="common">Tubeworm</name>
    <dbReference type="NCBI Taxonomy" id="27915"/>
    <lineage>
        <taxon>Eukaryota</taxon>
        <taxon>Metazoa</taxon>
        <taxon>Spiralia</taxon>
        <taxon>Lophotrochozoa</taxon>
        <taxon>Annelida</taxon>
        <taxon>Polychaeta</taxon>
        <taxon>Sedentaria</taxon>
        <taxon>Canalipalpata</taxon>
        <taxon>Sabellida</taxon>
        <taxon>Siboglinidae</taxon>
        <taxon>Ridgeia</taxon>
    </lineage>
</organism>
<dbReference type="Pfam" id="PF09772">
    <property type="entry name" value="Tmem26"/>
    <property type="match status" value="1"/>
</dbReference>
<feature type="transmembrane region" description="Helical" evidence="1">
    <location>
        <begin position="36"/>
        <end position="57"/>
    </location>
</feature>
<feature type="transmembrane region" description="Helical" evidence="1">
    <location>
        <begin position="64"/>
        <end position="83"/>
    </location>
</feature>
<dbReference type="PANTHER" id="PTHR22168">
    <property type="entry name" value="TMEM26 PROTEIN"/>
    <property type="match status" value="1"/>
</dbReference>
<evidence type="ECO:0000313" key="3">
    <source>
        <dbReference type="Proteomes" id="UP001209878"/>
    </source>
</evidence>
<feature type="transmembrane region" description="Helical" evidence="1">
    <location>
        <begin position="131"/>
        <end position="150"/>
    </location>
</feature>
<protein>
    <submittedName>
        <fullName evidence="2">Uncharacterized protein</fullName>
    </submittedName>
</protein>
<dbReference type="InterPro" id="IPR019169">
    <property type="entry name" value="Transmembrane_26"/>
</dbReference>